<dbReference type="EMBL" id="MW269554">
    <property type="protein sequence ID" value="QPZ53283.1"/>
    <property type="molecule type" value="Genomic_DNA"/>
</dbReference>
<keyword evidence="2" id="KW-1185">Reference proteome</keyword>
<name>A0A7T3PGX4_9CAUD</name>
<accession>A0A7T3PGX4</accession>
<sequence length="120" mass="12748">MKMNKIVLGAGAVLIALLGLTTWRWSAAVEREGKLSATVAQRDQTIRDQGKDLALANTRAGILDQSLTILAGDRQAVRDGLAQIQSLIQNLPRSEGDSDASFECLDVPLPAAAAGLLRQP</sequence>
<gene>
    <name evidence="1" type="ORF">AchV4_0068</name>
</gene>
<organism evidence="1 2">
    <name type="scientific">Achromobacter phage vB_AchrS_AchV4</name>
    <dbReference type="NCBI Taxonomy" id="2796514"/>
    <lineage>
        <taxon>Viruses</taxon>
        <taxon>Duplodnaviria</taxon>
        <taxon>Heunggongvirae</taxon>
        <taxon>Uroviricota</taxon>
        <taxon>Caudoviricetes</taxon>
        <taxon>Casjensviridae</taxon>
        <taxon>Gediminasvirus</taxon>
        <taxon>Gediminasvirus AchV4</taxon>
    </lineage>
</organism>
<reference evidence="1 2" key="1">
    <citation type="submission" date="2020-11" db="EMBL/GenBank/DDBJ databases">
        <title>Complete Genome Sequence of Achromobacter phage vB_AchrS_AchV4.</title>
        <authorList>
            <person name="Kaliniene L."/>
            <person name="Noreika A."/>
            <person name="Meskys R."/>
        </authorList>
    </citation>
    <scope>NUCLEOTIDE SEQUENCE [LARGE SCALE GENOMIC DNA]</scope>
</reference>
<proteinExistence type="predicted"/>
<dbReference type="Proteomes" id="UP000595170">
    <property type="component" value="Segment"/>
</dbReference>
<evidence type="ECO:0000313" key="1">
    <source>
        <dbReference type="EMBL" id="QPZ53283.1"/>
    </source>
</evidence>
<evidence type="ECO:0000313" key="2">
    <source>
        <dbReference type="Proteomes" id="UP000595170"/>
    </source>
</evidence>
<protein>
    <submittedName>
        <fullName evidence="1">Uncharacterized protein</fullName>
    </submittedName>
</protein>